<evidence type="ECO:0000256" key="21">
    <source>
        <dbReference type="ARBA" id="ARBA00023242"/>
    </source>
</evidence>
<feature type="chain" id="PRO_5034325645" description="Vascular endothelial growth factor receptor 3" evidence="30">
    <location>
        <begin position="20"/>
        <end position="1304"/>
    </location>
</feature>
<dbReference type="Pfam" id="PF07714">
    <property type="entry name" value="PK_Tyr_Ser-Thr"/>
    <property type="match status" value="2"/>
</dbReference>
<keyword evidence="5" id="KW-1003">Cell membrane</keyword>
<dbReference type="FunFam" id="2.60.40.10:FF:000548">
    <property type="entry name" value="vascular endothelial growth factor receptor 3"/>
    <property type="match status" value="1"/>
</dbReference>
<reference evidence="33" key="3">
    <citation type="submission" date="2025-09" db="UniProtKB">
        <authorList>
            <consortium name="Ensembl"/>
        </authorList>
    </citation>
    <scope>IDENTIFICATION</scope>
</reference>
<evidence type="ECO:0000256" key="4">
    <source>
        <dbReference type="ARBA" id="ARBA00022258"/>
    </source>
</evidence>
<reference evidence="33" key="1">
    <citation type="submission" date="2019-08" db="EMBL/GenBank/DDBJ databases">
        <title>Three high-quality genomes provides insights into domestication of ducks.</title>
        <authorList>
            <person name="Hou Z.C."/>
            <person name="Zhu F."/>
            <person name="Yin Z.T."/>
            <person name="Zhang F."/>
        </authorList>
    </citation>
    <scope>NUCLEOTIDE SEQUENCE [LARGE SCALE GENOMIC DNA]</scope>
</reference>
<dbReference type="InterPro" id="IPR003599">
    <property type="entry name" value="Ig_sub"/>
</dbReference>
<dbReference type="PROSITE" id="PS00240">
    <property type="entry name" value="RECEPTOR_TYR_KIN_III"/>
    <property type="match status" value="1"/>
</dbReference>
<evidence type="ECO:0000256" key="19">
    <source>
        <dbReference type="ARBA" id="ARBA00023170"/>
    </source>
</evidence>
<comment type="similarity">
    <text evidence="28">Belongs to the protein kinase superfamily. Tyr protein kinase family. CSF-1/PDGF receptor subfamily.</text>
</comment>
<dbReference type="GO" id="GO:0043408">
    <property type="term" value="P:regulation of MAPK cascade"/>
    <property type="evidence" value="ECO:0007669"/>
    <property type="project" value="TreeGrafter"/>
</dbReference>
<dbReference type="FunFam" id="3.30.200.20:FF:000041">
    <property type="entry name" value="Vascular endothelial growth factor receptor 2"/>
    <property type="match status" value="1"/>
</dbReference>
<feature type="binding site" evidence="26">
    <location>
        <position position="989"/>
    </location>
    <ligand>
        <name>Mg(2+)</name>
        <dbReference type="ChEBI" id="CHEBI:18420"/>
    </ligand>
</feature>
<reference evidence="33" key="2">
    <citation type="submission" date="2025-08" db="UniProtKB">
        <authorList>
            <consortium name="Ensembl"/>
        </authorList>
    </citation>
    <scope>IDENTIFICATION</scope>
</reference>
<dbReference type="PANTHER" id="PTHR24416">
    <property type="entry name" value="TYROSINE-PROTEIN KINASE RECEPTOR"/>
    <property type="match status" value="1"/>
</dbReference>
<feature type="domain" description="Ig-like" evidence="32">
    <location>
        <begin position="431"/>
        <end position="563"/>
    </location>
</feature>
<evidence type="ECO:0000256" key="30">
    <source>
        <dbReference type="SAM" id="SignalP"/>
    </source>
</evidence>
<dbReference type="InterPro" id="IPR013783">
    <property type="entry name" value="Ig-like_fold"/>
</dbReference>
<dbReference type="GO" id="GO:0001525">
    <property type="term" value="P:angiogenesis"/>
    <property type="evidence" value="ECO:0007669"/>
    <property type="project" value="UniProtKB-KW"/>
</dbReference>
<dbReference type="InterPro" id="IPR036179">
    <property type="entry name" value="Ig-like_dom_sf"/>
</dbReference>
<evidence type="ECO:0000256" key="23">
    <source>
        <dbReference type="ARBA" id="ARBA00051243"/>
    </source>
</evidence>
<evidence type="ECO:0000256" key="18">
    <source>
        <dbReference type="ARBA" id="ARBA00023157"/>
    </source>
</evidence>
<feature type="domain" description="Ig-like" evidence="32">
    <location>
        <begin position="583"/>
        <end position="683"/>
    </location>
</feature>
<evidence type="ECO:0000256" key="5">
    <source>
        <dbReference type="ARBA" id="ARBA00022475"/>
    </source>
</evidence>
<dbReference type="Pfam" id="PF13927">
    <property type="entry name" value="Ig_3"/>
    <property type="match status" value="3"/>
</dbReference>
<keyword evidence="10 30" id="KW-0732">Signal</keyword>
<evidence type="ECO:0000313" key="33">
    <source>
        <dbReference type="Ensembl" id="ENSAPLP00020025947.1"/>
    </source>
</evidence>
<proteinExistence type="inferred from homology"/>
<dbReference type="PROSITE" id="PS50835">
    <property type="entry name" value="IG_LIKE"/>
    <property type="match status" value="5"/>
</dbReference>
<evidence type="ECO:0000256" key="9">
    <source>
        <dbReference type="ARBA" id="ARBA00022692"/>
    </source>
</evidence>
<keyword evidence="22 28" id="KW-0393">Immunoglobulin domain</keyword>
<evidence type="ECO:0000256" key="17">
    <source>
        <dbReference type="ARBA" id="ARBA00023137"/>
    </source>
</evidence>
<dbReference type="PANTHER" id="PTHR24416:SF49">
    <property type="entry name" value="VASCULAR ENDOTHELIAL GROWTH FACTOR RECEPTOR 3"/>
    <property type="match status" value="1"/>
</dbReference>
<dbReference type="GO" id="GO:0004714">
    <property type="term" value="F:transmembrane receptor protein tyrosine kinase activity"/>
    <property type="evidence" value="ECO:0007669"/>
    <property type="project" value="UniProtKB-EC"/>
</dbReference>
<dbReference type="InterPro" id="IPR050122">
    <property type="entry name" value="RTK"/>
</dbReference>
<protein>
    <recommendedName>
        <fullName evidence="4">Vascular endothelial growth factor receptor 3</fullName>
        <ecNumber evidence="3">2.7.10.1</ecNumber>
    </recommendedName>
</protein>
<evidence type="ECO:0000256" key="20">
    <source>
        <dbReference type="ARBA" id="ARBA00023180"/>
    </source>
</evidence>
<keyword evidence="9 28" id="KW-0812">Transmembrane</keyword>
<dbReference type="Pfam" id="PF22971">
    <property type="entry name" value="Ig_VEGFR-1-like_5th"/>
    <property type="match status" value="1"/>
</dbReference>
<evidence type="ECO:0000256" key="1">
    <source>
        <dbReference type="ARBA" id="ARBA00004123"/>
    </source>
</evidence>
<dbReference type="InterPro" id="IPR055229">
    <property type="entry name" value="VEGFR1-3_5th"/>
</dbReference>
<dbReference type="PIRSF" id="PIRSF000615">
    <property type="entry name" value="TyrPK_CSF1-R"/>
    <property type="match status" value="1"/>
</dbReference>
<dbReference type="InterPro" id="IPR001824">
    <property type="entry name" value="Tyr_kinase_rcpt_3_CS"/>
</dbReference>
<feature type="signal peptide" evidence="30">
    <location>
        <begin position="1"/>
        <end position="19"/>
    </location>
</feature>
<dbReference type="PRINTS" id="PR01832">
    <property type="entry name" value="VEGFRECEPTOR"/>
</dbReference>
<keyword evidence="17" id="KW-0829">Tyrosine-protein kinase</keyword>
<evidence type="ECO:0000256" key="25">
    <source>
        <dbReference type="PIRSR" id="PIRSR000615-2"/>
    </source>
</evidence>
<name>A0A8B9TST7_ANAPL</name>
<evidence type="ECO:0000256" key="22">
    <source>
        <dbReference type="ARBA" id="ARBA00023319"/>
    </source>
</evidence>
<evidence type="ECO:0000256" key="10">
    <source>
        <dbReference type="ARBA" id="ARBA00022729"/>
    </source>
</evidence>
<dbReference type="Gene3D" id="2.60.40.10">
    <property type="entry name" value="Immunoglobulins"/>
    <property type="match status" value="7"/>
</dbReference>
<comment type="catalytic activity">
    <reaction evidence="23">
        <text>L-tyrosyl-[protein] + ATP = O-phospho-L-tyrosyl-[protein] + ADP + H(+)</text>
        <dbReference type="Rhea" id="RHEA:10596"/>
        <dbReference type="Rhea" id="RHEA-COMP:10136"/>
        <dbReference type="Rhea" id="RHEA-COMP:20101"/>
        <dbReference type="ChEBI" id="CHEBI:15378"/>
        <dbReference type="ChEBI" id="CHEBI:30616"/>
        <dbReference type="ChEBI" id="CHEBI:46858"/>
        <dbReference type="ChEBI" id="CHEBI:61978"/>
        <dbReference type="ChEBI" id="CHEBI:456216"/>
        <dbReference type="EC" id="2.7.10.1"/>
    </reaction>
</comment>
<dbReference type="FunFam" id="2.60.40.10:FF:000247">
    <property type="entry name" value="Vascular endothelial growth factor receptor 3"/>
    <property type="match status" value="1"/>
</dbReference>
<dbReference type="InterPro" id="IPR020635">
    <property type="entry name" value="Tyr_kinase_cat_dom"/>
</dbReference>
<dbReference type="InterPro" id="IPR017441">
    <property type="entry name" value="Protein_kinase_ATP_BS"/>
</dbReference>
<dbReference type="GO" id="GO:0048010">
    <property type="term" value="P:vascular endothelial growth factor receptor signaling pathway"/>
    <property type="evidence" value="ECO:0007669"/>
    <property type="project" value="TreeGrafter"/>
</dbReference>
<dbReference type="Ensembl" id="ENSAPLT00020027959.1">
    <property type="protein sequence ID" value="ENSAPLP00020025947.1"/>
    <property type="gene ID" value="ENSAPLG00020017755.1"/>
</dbReference>
<evidence type="ECO:0000259" key="31">
    <source>
        <dbReference type="PROSITE" id="PS50011"/>
    </source>
</evidence>
<dbReference type="SUPFAM" id="SSF48726">
    <property type="entry name" value="Immunoglobulin"/>
    <property type="match status" value="6"/>
</dbReference>
<dbReference type="Pfam" id="PF22854">
    <property type="entry name" value="VEGFR1-3_N_Ig-like"/>
    <property type="match status" value="1"/>
</dbReference>
<feature type="binding site" evidence="26">
    <location>
        <position position="1002"/>
    </location>
    <ligand>
        <name>Mg(2+)</name>
        <dbReference type="ChEBI" id="CHEBI:18420"/>
    </ligand>
</feature>
<dbReference type="Pfam" id="PF21339">
    <property type="entry name" value="VEGFR-1-like_Ig-like"/>
    <property type="match status" value="1"/>
</dbReference>
<accession>A0A8B9TST7</accession>
<keyword evidence="26" id="KW-0479">Metal-binding</keyword>
<dbReference type="EC" id="2.7.10.1" evidence="3"/>
<evidence type="ECO:0000256" key="24">
    <source>
        <dbReference type="PIRSR" id="PIRSR000615-1"/>
    </source>
</evidence>
<evidence type="ECO:0000259" key="32">
    <source>
        <dbReference type="PROSITE" id="PS50835"/>
    </source>
</evidence>
<feature type="binding site" evidence="25 27">
    <location>
        <position position="827"/>
    </location>
    <ligand>
        <name>ATP</name>
        <dbReference type="ChEBI" id="CHEBI:30616"/>
    </ligand>
</feature>
<feature type="domain" description="Ig-like" evidence="32">
    <location>
        <begin position="690"/>
        <end position="754"/>
    </location>
</feature>
<evidence type="ECO:0000256" key="14">
    <source>
        <dbReference type="ARBA" id="ARBA00022840"/>
    </source>
</evidence>
<evidence type="ECO:0000256" key="13">
    <source>
        <dbReference type="ARBA" id="ARBA00022777"/>
    </source>
</evidence>
<keyword evidence="11" id="KW-0677">Repeat</keyword>
<dbReference type="FunFam" id="2.60.40.10:FF:000411">
    <property type="entry name" value="Vascular endothelial growth factor receptor 3"/>
    <property type="match status" value="1"/>
</dbReference>
<dbReference type="InterPro" id="IPR003598">
    <property type="entry name" value="Ig_sub2"/>
</dbReference>
<dbReference type="FunFam" id="2.60.40.10:FF:000479">
    <property type="entry name" value="Vascular endothelial growth factor receptor 3"/>
    <property type="match status" value="1"/>
</dbReference>
<dbReference type="InterPro" id="IPR008266">
    <property type="entry name" value="Tyr_kinase_AS"/>
</dbReference>
<dbReference type="SMART" id="SM00408">
    <property type="entry name" value="IGc2"/>
    <property type="match status" value="4"/>
</dbReference>
<keyword evidence="20" id="KW-0325">Glycoprotein</keyword>
<feature type="binding site" evidence="25">
    <location>
        <begin position="800"/>
        <end position="807"/>
    </location>
    <ligand>
        <name>ATP</name>
        <dbReference type="ChEBI" id="CHEBI:30616"/>
    </ligand>
</feature>
<feature type="region of interest" description="Disordered" evidence="29">
    <location>
        <begin position="1273"/>
        <end position="1304"/>
    </location>
</feature>
<dbReference type="GO" id="GO:0005634">
    <property type="term" value="C:nucleus"/>
    <property type="evidence" value="ECO:0007669"/>
    <property type="project" value="UniProtKB-SubCell"/>
</dbReference>
<evidence type="ECO:0000256" key="26">
    <source>
        <dbReference type="PIRSR" id="PIRSR000615-3"/>
    </source>
</evidence>
<dbReference type="GO" id="GO:0030335">
    <property type="term" value="P:positive regulation of cell migration"/>
    <property type="evidence" value="ECO:0007669"/>
    <property type="project" value="TreeGrafter"/>
</dbReference>
<dbReference type="GO" id="GO:0005524">
    <property type="term" value="F:ATP binding"/>
    <property type="evidence" value="ECO:0007669"/>
    <property type="project" value="UniProtKB-UniRule"/>
</dbReference>
<dbReference type="CDD" id="cd00096">
    <property type="entry name" value="Ig"/>
    <property type="match status" value="1"/>
</dbReference>
<evidence type="ECO:0000256" key="3">
    <source>
        <dbReference type="ARBA" id="ARBA00011902"/>
    </source>
</evidence>
<organism evidence="33 34">
    <name type="scientific">Anas platyrhynchos</name>
    <name type="common">Mallard</name>
    <name type="synonym">Anas boschas</name>
    <dbReference type="NCBI Taxonomy" id="8839"/>
    <lineage>
        <taxon>Eukaryota</taxon>
        <taxon>Metazoa</taxon>
        <taxon>Chordata</taxon>
        <taxon>Craniata</taxon>
        <taxon>Vertebrata</taxon>
        <taxon>Euteleostomi</taxon>
        <taxon>Archelosauria</taxon>
        <taxon>Archosauria</taxon>
        <taxon>Dinosauria</taxon>
        <taxon>Saurischia</taxon>
        <taxon>Theropoda</taxon>
        <taxon>Coelurosauria</taxon>
        <taxon>Aves</taxon>
        <taxon>Neognathae</taxon>
        <taxon>Galloanserae</taxon>
        <taxon>Anseriformes</taxon>
        <taxon>Anatidae</taxon>
        <taxon>Anatinae</taxon>
        <taxon>Anas</taxon>
    </lineage>
</organism>
<dbReference type="PROSITE" id="PS00107">
    <property type="entry name" value="PROTEIN_KINASE_ATP"/>
    <property type="match status" value="1"/>
</dbReference>
<comment type="subcellular location">
    <subcellularLocation>
        <location evidence="2">Cell membrane</location>
        <topology evidence="2">Single-pass type I membrane protein</topology>
    </subcellularLocation>
    <subcellularLocation>
        <location evidence="28">Membrane</location>
        <topology evidence="28">Single-pass type I membrane protein</topology>
    </subcellularLocation>
    <subcellularLocation>
        <location evidence="1">Nucleus</location>
    </subcellularLocation>
</comment>
<evidence type="ECO:0000256" key="28">
    <source>
        <dbReference type="RuleBase" id="RU000311"/>
    </source>
</evidence>
<dbReference type="PRINTS" id="PR01835">
    <property type="entry name" value="VEGFRECEPTR3"/>
</dbReference>
<dbReference type="Gene3D" id="3.30.200.20">
    <property type="entry name" value="Phosphorylase Kinase, domain 1"/>
    <property type="match status" value="1"/>
</dbReference>
<keyword evidence="19 28" id="KW-0675">Receptor</keyword>
<evidence type="ECO:0000256" key="27">
    <source>
        <dbReference type="PROSITE-ProRule" id="PRU10141"/>
    </source>
</evidence>
<keyword evidence="7" id="KW-0037">Angiogenesis</keyword>
<dbReference type="SUPFAM" id="SSF56112">
    <property type="entry name" value="Protein kinase-like (PK-like)"/>
    <property type="match status" value="1"/>
</dbReference>
<keyword evidence="21" id="KW-0539">Nucleus</keyword>
<evidence type="ECO:0000256" key="12">
    <source>
        <dbReference type="ARBA" id="ARBA00022741"/>
    </source>
</evidence>
<dbReference type="InterPro" id="IPR001245">
    <property type="entry name" value="Ser-Thr/Tyr_kinase_cat_dom"/>
</dbReference>
<dbReference type="InterPro" id="IPR007110">
    <property type="entry name" value="Ig-like_dom"/>
</dbReference>
<dbReference type="SMART" id="SM00219">
    <property type="entry name" value="TyrKc"/>
    <property type="match status" value="1"/>
</dbReference>
<feature type="region of interest" description="Disordered" evidence="29">
    <location>
        <begin position="1223"/>
        <end position="1252"/>
    </location>
</feature>
<keyword evidence="18" id="KW-1015">Disulfide bond</keyword>
<evidence type="ECO:0000256" key="11">
    <source>
        <dbReference type="ARBA" id="ARBA00022737"/>
    </source>
</evidence>
<evidence type="ECO:0000256" key="15">
    <source>
        <dbReference type="ARBA" id="ARBA00022989"/>
    </source>
</evidence>
<feature type="binding site" evidence="25">
    <location>
        <position position="988"/>
    </location>
    <ligand>
        <name>ATP</name>
        <dbReference type="ChEBI" id="CHEBI:30616"/>
    </ligand>
</feature>
<feature type="domain" description="Ig-like" evidence="32">
    <location>
        <begin position="255"/>
        <end position="336"/>
    </location>
</feature>
<feature type="domain" description="Protein kinase" evidence="31">
    <location>
        <begin position="793"/>
        <end position="1110"/>
    </location>
</feature>
<dbReference type="InterPro" id="IPR011009">
    <property type="entry name" value="Kinase-like_dom_sf"/>
</dbReference>
<evidence type="ECO:0000313" key="34">
    <source>
        <dbReference type="Proteomes" id="UP000694400"/>
    </source>
</evidence>
<dbReference type="PROSITE" id="PS00109">
    <property type="entry name" value="PROTEIN_KINASE_TYR"/>
    <property type="match status" value="1"/>
</dbReference>
<dbReference type="Proteomes" id="UP000694400">
    <property type="component" value="Chromosome 14"/>
</dbReference>
<evidence type="ECO:0000256" key="16">
    <source>
        <dbReference type="ARBA" id="ARBA00023136"/>
    </source>
</evidence>
<sequence>MKRVCTLPLWLWLGIVSEADLVSSYSMTPPALSITEEEHVINAKDTLTITCRGQHPLEWSWPGGKVDPTGKEKETEFMASAAPSAGRAIREEDCEGTGTKPYCKVLVLTETQANDTGYYRCYYKYIDAKIEGTTAVSAYVFVRDYEQPFINKPETLLISKKENTWVPCLVSIPDLNVTLILQNSLIHPDRKSVFWDNKKGVQVPTHLIRDSLFVQCETVIDKKVFKSNFFIIHIAGSELYDIQLYPKKAMELLVGEKLVLNCTVWAEFNSGVRFQWTYPGKQTQRAVIEPERRSLQTHTELSSILTLHNVSQQDLGKYTCTATNGAQMLEESTDVIVHEKPFINVEWRKGPVIEATAGDEAVKLPVKVVAYPPPDFQWYKDGKLIPKQSQSSMQIKDVSEQHAGTYTLVLRNRLAGLEKRISLQLIVNVPPRIHEKEASSPSIYSRRSSQALTCTVYGIPAPEVIQWQWRPWMPCRMFSRRSLNSRHRAARRHQRDRMPECKDWKDVSQQDAVNPIESIDTWVEFVEGRNKTVSKLAIQEANVSAMYKCIASNKVGRDERLIYFYLFQMGFEIESQPSEEPIEGQDLQLSCNADNYTYENLQWYRLNLSKLHDEEGNPLVLDCKNVHHYATKMQGELRFQPDSNDATLLLTIPNISLGEEGDYVCEVQNRKTREKHCHKKYISVQALEIPRLKQNLTDIWVNVSDSIEMRCKVDGNHVPDISWYKDEKLVEEVSGIDLADFNQRLSIQRVREEDGCVNSSASVSPAHADIKTGYLSIIMDPGEVPWEFPRDRLRLGKVLGHGAFGKVVEASAFGINKSNSCETVAVKMLKEGATASEHKALMSELKILIHIGNHLNVVNLLGACTKPNGPLMVIVEFCKYGNLSNYLRTKREGFSPYREKSPRLRIQVQSIVEAVRADRRSRSRTSDSAIFNRFLMHKSQTAQPIQEVDDLWQSPLTMEDLICYSFQVARGMEFLASRKCIHRDLAARNILLSENNVVKICDFGLARDIYKDPDYVRKGSVIRLRTRTVFCWHASCPHFSPLFKPPLGASPYPGVQINEEFCQRLKDGTRMRAPEYATAEIYRIMLSCWHGDPKERPTFSDLVEILGNLLQENVQQEGKDYIPLNDSHSSEDDGFCQVPSSAQQNSDEEDFDMRIRCHSLAARYYNCVSFPGCLTGGNQIRCPSRIKTFEEFPMTHTMYKAHPDNQTDSGMVLASEEFERIENRHRKEGGFSSKGPSRTAELPGEQSDLRGRCRPLYGSQVGGQTFYNSEYGELSEHSEDGSCTPPGEGASPPALHASFFSEQY</sequence>
<keyword evidence="14 25" id="KW-0067">ATP-binding</keyword>
<dbReference type="InterPro" id="IPR000719">
    <property type="entry name" value="Prot_kinase_dom"/>
</dbReference>
<keyword evidence="13" id="KW-0418">Kinase</keyword>
<keyword evidence="6" id="KW-0597">Phosphoprotein</keyword>
<evidence type="ECO:0000256" key="7">
    <source>
        <dbReference type="ARBA" id="ARBA00022657"/>
    </source>
</evidence>
<dbReference type="GO" id="GO:0019838">
    <property type="term" value="F:growth factor binding"/>
    <property type="evidence" value="ECO:0007669"/>
    <property type="project" value="TreeGrafter"/>
</dbReference>
<keyword evidence="26" id="KW-0460">Magnesium</keyword>
<dbReference type="CDD" id="cd05863">
    <property type="entry name" value="IgI_VEGFR-3"/>
    <property type="match status" value="1"/>
</dbReference>
<feature type="domain" description="Ig-like" evidence="32">
    <location>
        <begin position="341"/>
        <end position="424"/>
    </location>
</feature>
<evidence type="ECO:0000256" key="29">
    <source>
        <dbReference type="SAM" id="MobiDB-lite"/>
    </source>
</evidence>
<dbReference type="GO" id="GO:0046872">
    <property type="term" value="F:metal ion binding"/>
    <property type="evidence" value="ECO:0007669"/>
    <property type="project" value="UniProtKB-KW"/>
</dbReference>
<dbReference type="Gene3D" id="1.10.510.10">
    <property type="entry name" value="Transferase(Phosphotransferase) domain 1"/>
    <property type="match status" value="2"/>
</dbReference>
<dbReference type="GO" id="GO:0043235">
    <property type="term" value="C:receptor complex"/>
    <property type="evidence" value="ECO:0007669"/>
    <property type="project" value="TreeGrafter"/>
</dbReference>
<dbReference type="InterPro" id="IPR055238">
    <property type="entry name" value="VEGFR1-3_N_Ig-like"/>
</dbReference>
<dbReference type="FunFam" id="2.60.40.10:FF:000949">
    <property type="entry name" value="vascular endothelial growth factor receptor 3"/>
    <property type="match status" value="1"/>
</dbReference>
<dbReference type="FunFam" id="2.60.40.10:FF:000532">
    <property type="entry name" value="Vascular endothelial growth factor receptor 2"/>
    <property type="match status" value="1"/>
</dbReference>
<dbReference type="Pfam" id="PF07679">
    <property type="entry name" value="I-set"/>
    <property type="match status" value="1"/>
</dbReference>
<dbReference type="PROSITE" id="PS50011">
    <property type="entry name" value="PROTEIN_KINASE_DOM"/>
    <property type="match status" value="1"/>
</dbReference>
<dbReference type="SMART" id="SM00409">
    <property type="entry name" value="IG"/>
    <property type="match status" value="6"/>
</dbReference>
<keyword evidence="12 25" id="KW-0547">Nucleotide-binding</keyword>
<feature type="active site" description="Proton acceptor" evidence="24">
    <location>
        <position position="984"/>
    </location>
</feature>
<evidence type="ECO:0000256" key="6">
    <source>
        <dbReference type="ARBA" id="ARBA00022553"/>
    </source>
</evidence>
<dbReference type="GO" id="GO:0005886">
    <property type="term" value="C:plasma membrane"/>
    <property type="evidence" value="ECO:0007669"/>
    <property type="project" value="UniProtKB-SubCell"/>
</dbReference>
<keyword evidence="16" id="KW-0472">Membrane</keyword>
<dbReference type="CDD" id="cd05862">
    <property type="entry name" value="IgI_VEGFR"/>
    <property type="match status" value="1"/>
</dbReference>
<evidence type="ECO:0000256" key="2">
    <source>
        <dbReference type="ARBA" id="ARBA00004251"/>
    </source>
</evidence>
<keyword evidence="15" id="KW-1133">Transmembrane helix</keyword>
<keyword evidence="8" id="KW-0808">Transferase</keyword>
<evidence type="ECO:0000256" key="8">
    <source>
        <dbReference type="ARBA" id="ARBA00022679"/>
    </source>
</evidence>
<dbReference type="InterPro" id="IPR013098">
    <property type="entry name" value="Ig_I-set"/>
</dbReference>